<dbReference type="SUPFAM" id="SSF55785">
    <property type="entry name" value="PYP-like sensor domain (PAS domain)"/>
    <property type="match status" value="1"/>
</dbReference>
<dbReference type="Pfam" id="PF13556">
    <property type="entry name" value="HTH_30"/>
    <property type="match status" value="1"/>
</dbReference>
<dbReference type="InterPro" id="IPR035965">
    <property type="entry name" value="PAS-like_dom_sf"/>
</dbReference>
<organism evidence="2">
    <name type="scientific">bioreactor metagenome</name>
    <dbReference type="NCBI Taxonomy" id="1076179"/>
    <lineage>
        <taxon>unclassified sequences</taxon>
        <taxon>metagenomes</taxon>
        <taxon>ecological metagenomes</taxon>
    </lineage>
</organism>
<accession>A0A644SUK7</accession>
<protein>
    <recommendedName>
        <fullName evidence="1">PAS domain-containing protein</fullName>
    </recommendedName>
</protein>
<evidence type="ECO:0000259" key="1">
    <source>
        <dbReference type="PROSITE" id="PS50112"/>
    </source>
</evidence>
<dbReference type="PANTHER" id="PTHR33744:SF1">
    <property type="entry name" value="DNA-BINDING TRANSCRIPTIONAL ACTIVATOR ADER"/>
    <property type="match status" value="1"/>
</dbReference>
<dbReference type="InterPro" id="IPR042070">
    <property type="entry name" value="PucR_C-HTH_sf"/>
</dbReference>
<sequence length="466" mass="53561">MNIWVCPEDRKMLVNMLWKDEKVEDFTARLYVKNGQIITCRWFAEYGFFNGQKCISSVVYNITDVLLEGENKYSSIVGDAQIIIMNVDQAGRILFINEFGSNFFGYKSSELIGYSLIDTLLPEIESTGRNLWDLYKDVFDNLANYKRVVCEGIKKDGQRVWIEWINNFDKDAVTGRTNIVTVGVDITAQRRSAILDRTNYERFQRTKILDDVIQGRITEEEFISLVESSGFRIVPPFTCCLVTFDFSDGRLQFSKKDSAKWQAWVDTAVDLINVRLGGLAWNSQRGIVILQHSLQTSCVRSGHCEATWAEKISNVMQDVFRGIHYRIGVSTMYTEIKAVYTQAYEAAKVGPIFYPEKKIHYWRNLGVSRLVIEQAKSPAGMAFIQDYLGPLLEKPSSKNEEWLMTLKEIISGASMNSMAARLHIHPKTLAFRKRRIETLLQVEIDDPEERLNIAMALKLKQLRENL</sequence>
<evidence type="ECO:0000313" key="2">
    <source>
        <dbReference type="EMBL" id="MPL58369.1"/>
    </source>
</evidence>
<gene>
    <name evidence="2" type="ORF">SDC9_03901</name>
</gene>
<dbReference type="InterPro" id="IPR000014">
    <property type="entry name" value="PAS"/>
</dbReference>
<dbReference type="InterPro" id="IPR025736">
    <property type="entry name" value="PucR_C-HTH_dom"/>
</dbReference>
<dbReference type="PROSITE" id="PS50112">
    <property type="entry name" value="PAS"/>
    <property type="match status" value="1"/>
</dbReference>
<dbReference type="Gene3D" id="1.10.10.2840">
    <property type="entry name" value="PucR C-terminal helix-turn-helix domain"/>
    <property type="match status" value="1"/>
</dbReference>
<reference evidence="2" key="1">
    <citation type="submission" date="2019-08" db="EMBL/GenBank/DDBJ databases">
        <authorList>
            <person name="Kucharzyk K."/>
            <person name="Murdoch R.W."/>
            <person name="Higgins S."/>
            <person name="Loffler F."/>
        </authorList>
    </citation>
    <scope>NUCLEOTIDE SEQUENCE</scope>
</reference>
<comment type="caution">
    <text evidence="2">The sequence shown here is derived from an EMBL/GenBank/DDBJ whole genome shotgun (WGS) entry which is preliminary data.</text>
</comment>
<dbReference type="AlphaFoldDB" id="A0A644SUK7"/>
<dbReference type="NCBIfam" id="TIGR00229">
    <property type="entry name" value="sensory_box"/>
    <property type="match status" value="1"/>
</dbReference>
<name>A0A644SUK7_9ZZZZ</name>
<dbReference type="CDD" id="cd00130">
    <property type="entry name" value="PAS"/>
    <property type="match status" value="1"/>
</dbReference>
<dbReference type="Pfam" id="PF00989">
    <property type="entry name" value="PAS"/>
    <property type="match status" value="1"/>
</dbReference>
<dbReference type="EMBL" id="VSSQ01000007">
    <property type="protein sequence ID" value="MPL58369.1"/>
    <property type="molecule type" value="Genomic_DNA"/>
</dbReference>
<dbReference type="GO" id="GO:0006355">
    <property type="term" value="P:regulation of DNA-templated transcription"/>
    <property type="evidence" value="ECO:0007669"/>
    <property type="project" value="InterPro"/>
</dbReference>
<dbReference type="Gene3D" id="3.30.450.20">
    <property type="entry name" value="PAS domain"/>
    <property type="match status" value="1"/>
</dbReference>
<dbReference type="InterPro" id="IPR051448">
    <property type="entry name" value="CdaR-like_regulators"/>
</dbReference>
<proteinExistence type="predicted"/>
<dbReference type="PANTHER" id="PTHR33744">
    <property type="entry name" value="CARBOHYDRATE DIACID REGULATOR"/>
    <property type="match status" value="1"/>
</dbReference>
<feature type="domain" description="PAS" evidence="1">
    <location>
        <begin position="69"/>
        <end position="123"/>
    </location>
</feature>
<dbReference type="InterPro" id="IPR013767">
    <property type="entry name" value="PAS_fold"/>
</dbReference>